<comment type="caution">
    <text evidence="2">The sequence shown here is derived from an EMBL/GenBank/DDBJ whole genome shotgun (WGS) entry which is preliminary data.</text>
</comment>
<evidence type="ECO:0000256" key="1">
    <source>
        <dbReference type="SAM" id="Phobius"/>
    </source>
</evidence>
<accession>J0X2E6</accession>
<gene>
    <name evidence="2" type="ORF">HMPREF1318_2366</name>
</gene>
<proteinExistence type="predicted"/>
<name>J0X2E6_9ACTO</name>
<organism evidence="2 3">
    <name type="scientific">Actinomyces massiliensis F0489</name>
    <dbReference type="NCBI Taxonomy" id="1125718"/>
    <lineage>
        <taxon>Bacteria</taxon>
        <taxon>Bacillati</taxon>
        <taxon>Actinomycetota</taxon>
        <taxon>Actinomycetes</taxon>
        <taxon>Actinomycetales</taxon>
        <taxon>Actinomycetaceae</taxon>
        <taxon>Actinomyces</taxon>
    </lineage>
</organism>
<keyword evidence="3" id="KW-1185">Reference proteome</keyword>
<dbReference type="EMBL" id="AKFT01000136">
    <property type="protein sequence ID" value="EJF42796.1"/>
    <property type="molecule type" value="Genomic_DNA"/>
</dbReference>
<reference evidence="2 3" key="1">
    <citation type="submission" date="2012-05" db="EMBL/GenBank/DDBJ databases">
        <authorList>
            <person name="Harkins D.M."/>
            <person name="Madupu R."/>
            <person name="Durkin A.S."/>
            <person name="Torralba M."/>
            <person name="Methe B."/>
            <person name="Sutton G.G."/>
            <person name="Nelson K.E."/>
        </authorList>
    </citation>
    <scope>NUCLEOTIDE SEQUENCE [LARGE SCALE GENOMIC DNA]</scope>
    <source>
        <strain evidence="2 3">F0489</strain>
    </source>
</reference>
<keyword evidence="1" id="KW-0812">Transmembrane</keyword>
<sequence length="160" mass="17751">MKDIASRSFQCGLCEKRIDFGQDFYHHARDGRILNVCLVCSSLMGYLGTWSREEVATGAAGIIADSDQHGVLRIQAQKYLLHWDHQNAWNRARQGDRQAIWRVCIAPILGPGFLVAAVIAGLIGMTYHSFLLKLTSMILGLGAYGIIMFLVASRQKALDV</sequence>
<dbReference type="AlphaFoldDB" id="J0X2E6"/>
<dbReference type="Proteomes" id="UP000002941">
    <property type="component" value="Unassembled WGS sequence"/>
</dbReference>
<feature type="transmembrane region" description="Helical" evidence="1">
    <location>
        <begin position="130"/>
        <end position="152"/>
    </location>
</feature>
<evidence type="ECO:0000313" key="2">
    <source>
        <dbReference type="EMBL" id="EJF42796.1"/>
    </source>
</evidence>
<keyword evidence="1" id="KW-1133">Transmembrane helix</keyword>
<keyword evidence="1" id="KW-0472">Membrane</keyword>
<feature type="transmembrane region" description="Helical" evidence="1">
    <location>
        <begin position="99"/>
        <end position="124"/>
    </location>
</feature>
<protein>
    <submittedName>
        <fullName evidence="2">Uncharacterized protein</fullName>
    </submittedName>
</protein>
<dbReference type="RefSeq" id="WP_008732019.1">
    <property type="nucleotide sequence ID" value="NZ_AKFT01000136.1"/>
</dbReference>
<evidence type="ECO:0000313" key="3">
    <source>
        <dbReference type="Proteomes" id="UP000002941"/>
    </source>
</evidence>